<evidence type="ECO:0000256" key="1">
    <source>
        <dbReference type="SAM" id="SignalP"/>
    </source>
</evidence>
<comment type="caution">
    <text evidence="2">The sequence shown here is derived from an EMBL/GenBank/DDBJ whole genome shotgun (WGS) entry which is preliminary data.</text>
</comment>
<name>A0ABQ1HKS9_9GAMM</name>
<dbReference type="Proteomes" id="UP000623419">
    <property type="component" value="Unassembled WGS sequence"/>
</dbReference>
<evidence type="ECO:0000313" key="2">
    <source>
        <dbReference type="EMBL" id="GGA80477.1"/>
    </source>
</evidence>
<gene>
    <name evidence="2" type="ORF">GCM10011521_18470</name>
</gene>
<accession>A0ABQ1HKS9</accession>
<protein>
    <submittedName>
        <fullName evidence="2">Uncharacterized protein</fullName>
    </submittedName>
</protein>
<feature type="signal peptide" evidence="1">
    <location>
        <begin position="1"/>
        <end position="21"/>
    </location>
</feature>
<keyword evidence="1" id="KW-0732">Signal</keyword>
<feature type="chain" id="PRO_5045353863" evidence="1">
    <location>
        <begin position="22"/>
        <end position="260"/>
    </location>
</feature>
<reference evidence="3" key="1">
    <citation type="journal article" date="2019" name="Int. J. Syst. Evol. Microbiol.">
        <title>The Global Catalogue of Microorganisms (GCM) 10K type strain sequencing project: providing services to taxonomists for standard genome sequencing and annotation.</title>
        <authorList>
            <consortium name="The Broad Institute Genomics Platform"/>
            <consortium name="The Broad Institute Genome Sequencing Center for Infectious Disease"/>
            <person name="Wu L."/>
            <person name="Ma J."/>
        </authorList>
    </citation>
    <scope>NUCLEOTIDE SEQUENCE [LARGE SCALE GENOMIC DNA]</scope>
    <source>
        <strain evidence="3">CGMCC 1.15905</strain>
    </source>
</reference>
<keyword evidence="3" id="KW-1185">Reference proteome</keyword>
<organism evidence="2 3">
    <name type="scientific">Arenimonas soli</name>
    <dbReference type="NCBI Taxonomy" id="2269504"/>
    <lineage>
        <taxon>Bacteria</taxon>
        <taxon>Pseudomonadati</taxon>
        <taxon>Pseudomonadota</taxon>
        <taxon>Gammaproteobacteria</taxon>
        <taxon>Lysobacterales</taxon>
        <taxon>Lysobacteraceae</taxon>
        <taxon>Arenimonas</taxon>
    </lineage>
</organism>
<dbReference type="EMBL" id="BMKC01000002">
    <property type="protein sequence ID" value="GGA80477.1"/>
    <property type="molecule type" value="Genomic_DNA"/>
</dbReference>
<proteinExistence type="predicted"/>
<evidence type="ECO:0000313" key="3">
    <source>
        <dbReference type="Proteomes" id="UP000623419"/>
    </source>
</evidence>
<sequence length="260" mass="28588">MVSLRHVLLACLALAPLPALAALGFQEASARDPDTGDLLYTEDHLLRHQDQQLRQRLVVYRCADGTAFARKRVDYAASALAPAFHFEDVRLGYREGLRRGGADTQLWVQASAGDAERSATLDAGAGLVADAGFDEFIRQHWQPLLAGDAVPLEFAVPSRLDSYGFTVRRRGSSEVAGEGAEIFRLRLGGLLGLLAPHIDVAYGRESRRLLWFEGLSNLRDDQGDEQLQTRIDFPRPAQPANEARWQALASEPLSACRVRG</sequence>